<dbReference type="RefSeq" id="WP_018576332.1">
    <property type="nucleotide sequence ID" value="NZ_KB892385.1"/>
</dbReference>
<dbReference type="InterPro" id="IPR036754">
    <property type="entry name" value="YbaK/aa-tRNA-synt-asso_dom_sf"/>
</dbReference>
<dbReference type="InterPro" id="IPR007214">
    <property type="entry name" value="YbaK/aa-tRNA-synth-assoc-dom"/>
</dbReference>
<organism evidence="2 3">
    <name type="scientific">Legionella shakespearei DSM 23087</name>
    <dbReference type="NCBI Taxonomy" id="1122169"/>
    <lineage>
        <taxon>Bacteria</taxon>
        <taxon>Pseudomonadati</taxon>
        <taxon>Pseudomonadota</taxon>
        <taxon>Gammaproteobacteria</taxon>
        <taxon>Legionellales</taxon>
        <taxon>Legionellaceae</taxon>
        <taxon>Legionella</taxon>
    </lineage>
</organism>
<dbReference type="PATRIC" id="fig|1122169.6.peg.2411"/>
<dbReference type="CDD" id="cd04333">
    <property type="entry name" value="ProX_deacylase"/>
    <property type="match status" value="1"/>
</dbReference>
<dbReference type="Gene3D" id="3.90.960.10">
    <property type="entry name" value="YbaK/aminoacyl-tRNA synthetase-associated domain"/>
    <property type="match status" value="1"/>
</dbReference>
<evidence type="ECO:0000313" key="2">
    <source>
        <dbReference type="EMBL" id="KTD58887.1"/>
    </source>
</evidence>
<evidence type="ECO:0000313" key="3">
    <source>
        <dbReference type="Proteomes" id="UP000054600"/>
    </source>
</evidence>
<gene>
    <name evidence="2" type="ORF">Lsha_2105</name>
</gene>
<dbReference type="OrthoDB" id="9809296at2"/>
<dbReference type="SUPFAM" id="SSF55826">
    <property type="entry name" value="YbaK/ProRS associated domain"/>
    <property type="match status" value="1"/>
</dbReference>
<dbReference type="Pfam" id="PF04073">
    <property type="entry name" value="tRNA_edit"/>
    <property type="match status" value="1"/>
</dbReference>
<dbReference type="AlphaFoldDB" id="A0A0W0YPU8"/>
<feature type="domain" description="YbaK/aminoacyl-tRNA synthetase-associated" evidence="1">
    <location>
        <begin position="33"/>
        <end position="151"/>
    </location>
</feature>
<dbReference type="eggNOG" id="COG2606">
    <property type="taxonomic scope" value="Bacteria"/>
</dbReference>
<keyword evidence="3" id="KW-1185">Reference proteome</keyword>
<proteinExistence type="predicted"/>
<accession>A0A0W0YPU8</accession>
<dbReference type="Proteomes" id="UP000054600">
    <property type="component" value="Unassembled WGS sequence"/>
</dbReference>
<protein>
    <recommendedName>
        <fullName evidence="1">YbaK/aminoacyl-tRNA synthetase-associated domain-containing protein</fullName>
    </recommendedName>
</protein>
<sequence length="162" mass="17430">MSDEKILSKSAQRVQQALASKGLAFEVLELSASTRTANDAANTIGCEVAQIMKSLLFCSAKTNQPVLILASGINRVNEKIIAQWLGEKIVKADAEFTREITGFAIGGIPPVGHKQVINHIFIDEDLLQHKVLWAAAGTPNAVFSLPSNDIESLTHGKIIAIK</sequence>
<dbReference type="PANTHER" id="PTHR30411:SF1">
    <property type="entry name" value="CYTOPLASMIC PROTEIN"/>
    <property type="match status" value="1"/>
</dbReference>
<evidence type="ECO:0000259" key="1">
    <source>
        <dbReference type="Pfam" id="PF04073"/>
    </source>
</evidence>
<name>A0A0W0YPU8_9GAMM</name>
<reference evidence="2 3" key="1">
    <citation type="submission" date="2015-11" db="EMBL/GenBank/DDBJ databases">
        <title>Genomic analysis of 38 Legionella species identifies large and diverse effector repertoires.</title>
        <authorList>
            <person name="Burstein D."/>
            <person name="Amaro F."/>
            <person name="Zusman T."/>
            <person name="Lifshitz Z."/>
            <person name="Cohen O."/>
            <person name="Gilbert J.A."/>
            <person name="Pupko T."/>
            <person name="Shuman H.A."/>
            <person name="Segal G."/>
        </authorList>
    </citation>
    <scope>NUCLEOTIDE SEQUENCE [LARGE SCALE GENOMIC DNA]</scope>
    <source>
        <strain evidence="2 3">ATCC 49655</strain>
    </source>
</reference>
<dbReference type="GO" id="GO:0002161">
    <property type="term" value="F:aminoacyl-tRNA deacylase activity"/>
    <property type="evidence" value="ECO:0007669"/>
    <property type="project" value="InterPro"/>
</dbReference>
<dbReference type="STRING" id="1122169.Lsha_2105"/>
<dbReference type="EMBL" id="LNYW01000054">
    <property type="protein sequence ID" value="KTD58887.1"/>
    <property type="molecule type" value="Genomic_DNA"/>
</dbReference>
<dbReference type="PANTHER" id="PTHR30411">
    <property type="entry name" value="CYTOPLASMIC PROTEIN"/>
    <property type="match status" value="1"/>
</dbReference>
<comment type="caution">
    <text evidence="2">The sequence shown here is derived from an EMBL/GenBank/DDBJ whole genome shotgun (WGS) entry which is preliminary data.</text>
</comment>